<dbReference type="GO" id="GO:0005737">
    <property type="term" value="C:cytoplasm"/>
    <property type="evidence" value="ECO:0007669"/>
    <property type="project" value="TreeGrafter"/>
</dbReference>
<organism evidence="3 4">
    <name type="scientific">Gigaspora margarita</name>
    <dbReference type="NCBI Taxonomy" id="4874"/>
    <lineage>
        <taxon>Eukaryota</taxon>
        <taxon>Fungi</taxon>
        <taxon>Fungi incertae sedis</taxon>
        <taxon>Mucoromycota</taxon>
        <taxon>Glomeromycotina</taxon>
        <taxon>Glomeromycetes</taxon>
        <taxon>Diversisporales</taxon>
        <taxon>Gigasporaceae</taxon>
        <taxon>Gigaspora</taxon>
    </lineage>
</organism>
<accession>A0A8H4B2Q5</accession>
<dbReference type="GO" id="GO:0007165">
    <property type="term" value="P:signal transduction"/>
    <property type="evidence" value="ECO:0007669"/>
    <property type="project" value="TreeGrafter"/>
</dbReference>
<dbReference type="Gene3D" id="1.10.510.10">
    <property type="entry name" value="Transferase(Phosphotransferase) domain 1"/>
    <property type="match status" value="2"/>
</dbReference>
<dbReference type="GO" id="GO:0005524">
    <property type="term" value="F:ATP binding"/>
    <property type="evidence" value="ECO:0007669"/>
    <property type="project" value="InterPro"/>
</dbReference>
<dbReference type="PANTHER" id="PTHR23257">
    <property type="entry name" value="SERINE-THREONINE PROTEIN KINASE"/>
    <property type="match status" value="1"/>
</dbReference>
<feature type="domain" description="Protein kinase" evidence="2">
    <location>
        <begin position="20"/>
        <end position="311"/>
    </location>
</feature>
<keyword evidence="3" id="KW-0418">Kinase</keyword>
<dbReference type="Proteomes" id="UP000439903">
    <property type="component" value="Unassembled WGS sequence"/>
</dbReference>
<dbReference type="InterPro" id="IPR050167">
    <property type="entry name" value="Ser_Thr_protein_kinase"/>
</dbReference>
<evidence type="ECO:0000313" key="4">
    <source>
        <dbReference type="Proteomes" id="UP000439903"/>
    </source>
</evidence>
<comment type="caution">
    <text evidence="3">The sequence shown here is derived from an EMBL/GenBank/DDBJ whole genome shotgun (WGS) entry which is preliminary data.</text>
</comment>
<keyword evidence="3" id="KW-0808">Transferase</keyword>
<dbReference type="Pfam" id="PF07714">
    <property type="entry name" value="PK_Tyr_Ser-Thr"/>
    <property type="match status" value="1"/>
</dbReference>
<dbReference type="InterPro" id="IPR001245">
    <property type="entry name" value="Ser-Thr/Tyr_kinase_cat_dom"/>
</dbReference>
<feature type="domain" description="Protein kinase" evidence="2">
    <location>
        <begin position="468"/>
        <end position="749"/>
    </location>
</feature>
<gene>
    <name evidence="3" type="ORF">F8M41_017925</name>
</gene>
<evidence type="ECO:0000259" key="2">
    <source>
        <dbReference type="PROSITE" id="PS50011"/>
    </source>
</evidence>
<dbReference type="Pfam" id="PF00069">
    <property type="entry name" value="Pkinase"/>
    <property type="match status" value="1"/>
</dbReference>
<protein>
    <submittedName>
        <fullName evidence="3">Kinase-like protein</fullName>
    </submittedName>
</protein>
<dbReference type="SUPFAM" id="SSF56112">
    <property type="entry name" value="Protein kinase-like (PK-like)"/>
    <property type="match status" value="2"/>
</dbReference>
<dbReference type="Pfam" id="PF08238">
    <property type="entry name" value="Sel1"/>
    <property type="match status" value="2"/>
</dbReference>
<sequence>MSDTMNVPSLMIENTQDNKRRHENDESAGGFGVVYEVLWNEGKVNEQIVAAKVVDNADTQESVRDFKREVNTLRMSQYCKEHIIQFYGLSQDPDTKEYYLVMQYAKDGNLQDYLMKNKSILQLREKIILNKSIAKGLEYLHNKDIIHRDLHSKNVLIHNGSPLLADFGLSKSLLEKNEGHISEVRGIQAYVDPRLLEKTSNPKYTHTKLSDIYSYGVLMWEIYACRPPFHDTYEKCWDHNPSYRPKISEILNDLDKILNDLDNNKTILTYPGESDTLLPGSPMQIDVDKEVVTNKPLDKIQDEDAAFQIQFSKNITKAVEQSINFSTFLPLFGRLDTLFCDVRKSYENIQLNKGICQVLYQCIISAESKVKTLRYSTHNHITFATLENFKLFQKFFQNVKNVKNFIENVSNIRGLKPFIQKINSDISLERINNEVTKLLKEFNESMTSLNFPIEKFKVENVYNEIEETTKFVRAIQYNFKDVYAMFEVIEKVKIRLNENSHNDEFFVKSTKVVNDINDDNLLKVDGATIYCLLNITSFYGTVKVETFPSSIYLATEWSEYGNLKKFMTNNHLDFSRKLNFALDICKGLVFLNAVNVLHRDIKPENIIIIDNYKAKIANFDLSRLTSEVSQKLYVNQGNIRYSAPEILQREPNHEYQYDFRCEVYSFGILLYELSIEKTPYEEYNDSSNLKELKMMILRDKSVCLRNSINNMPQEDISLEYKEIIMQALDFEPTSRPTICDIFKILHSVANDDRPRNSQNSYLKSCNIFPQTVDFNEFSSIEDAIKEAKKQNGDKQRAWRYFDTYSNLGDPEASYWKGYFLYKNIFGESMSKSEERIKEAAQLFKIASDANIDSAQYKYGECLWNGQGIEKDQKHAIEIFRKAADNGHIGARYCLGCMLYEGLTGIEDKEEGAHYLRLAAYQSQEAKEYCELNSIDIEQ</sequence>
<proteinExistence type="predicted"/>
<name>A0A8H4B2Q5_GIGMA</name>
<dbReference type="GO" id="GO:0004672">
    <property type="term" value="F:protein kinase activity"/>
    <property type="evidence" value="ECO:0007669"/>
    <property type="project" value="InterPro"/>
</dbReference>
<dbReference type="PROSITE" id="PS50011">
    <property type="entry name" value="PROTEIN_KINASE_DOM"/>
    <property type="match status" value="2"/>
</dbReference>
<reference evidence="3 4" key="1">
    <citation type="journal article" date="2019" name="Environ. Microbiol.">
        <title>At the nexus of three kingdoms: the genome of the mycorrhizal fungus Gigaspora margarita provides insights into plant, endobacterial and fungal interactions.</title>
        <authorList>
            <person name="Venice F."/>
            <person name="Ghignone S."/>
            <person name="Salvioli di Fossalunga A."/>
            <person name="Amselem J."/>
            <person name="Novero M."/>
            <person name="Xianan X."/>
            <person name="Sedzielewska Toro K."/>
            <person name="Morin E."/>
            <person name="Lipzen A."/>
            <person name="Grigoriev I.V."/>
            <person name="Henrissat B."/>
            <person name="Martin F.M."/>
            <person name="Bonfante P."/>
        </authorList>
    </citation>
    <scope>NUCLEOTIDE SEQUENCE [LARGE SCALE GENOMIC DNA]</scope>
    <source>
        <strain evidence="3 4">BEG34</strain>
    </source>
</reference>
<evidence type="ECO:0000256" key="1">
    <source>
        <dbReference type="SAM" id="MobiDB-lite"/>
    </source>
</evidence>
<dbReference type="InterPro" id="IPR006597">
    <property type="entry name" value="Sel1-like"/>
</dbReference>
<dbReference type="InterPro" id="IPR011009">
    <property type="entry name" value="Kinase-like_dom_sf"/>
</dbReference>
<dbReference type="SUPFAM" id="SSF81901">
    <property type="entry name" value="HCP-like"/>
    <property type="match status" value="1"/>
</dbReference>
<dbReference type="PRINTS" id="PR00109">
    <property type="entry name" value="TYRKINASE"/>
</dbReference>
<dbReference type="OrthoDB" id="2426526at2759"/>
<dbReference type="AlphaFoldDB" id="A0A8H4B2Q5"/>
<dbReference type="InterPro" id="IPR008271">
    <property type="entry name" value="Ser/Thr_kinase_AS"/>
</dbReference>
<feature type="compositionally biased region" description="Basic and acidic residues" evidence="1">
    <location>
        <begin position="16"/>
        <end position="25"/>
    </location>
</feature>
<dbReference type="InterPro" id="IPR011990">
    <property type="entry name" value="TPR-like_helical_dom_sf"/>
</dbReference>
<dbReference type="InterPro" id="IPR000719">
    <property type="entry name" value="Prot_kinase_dom"/>
</dbReference>
<dbReference type="EMBL" id="WTPW01000043">
    <property type="protein sequence ID" value="KAF0555160.1"/>
    <property type="molecule type" value="Genomic_DNA"/>
</dbReference>
<keyword evidence="4" id="KW-1185">Reference proteome</keyword>
<feature type="region of interest" description="Disordered" evidence="1">
    <location>
        <begin position="1"/>
        <end position="26"/>
    </location>
</feature>
<dbReference type="PROSITE" id="PS00108">
    <property type="entry name" value="PROTEIN_KINASE_ST"/>
    <property type="match status" value="1"/>
</dbReference>
<dbReference type="SMART" id="SM00671">
    <property type="entry name" value="SEL1"/>
    <property type="match status" value="2"/>
</dbReference>
<dbReference type="SMART" id="SM00220">
    <property type="entry name" value="S_TKc"/>
    <property type="match status" value="2"/>
</dbReference>
<dbReference type="Gene3D" id="1.25.40.10">
    <property type="entry name" value="Tetratricopeptide repeat domain"/>
    <property type="match status" value="1"/>
</dbReference>
<evidence type="ECO:0000313" key="3">
    <source>
        <dbReference type="EMBL" id="KAF0555160.1"/>
    </source>
</evidence>
<feature type="compositionally biased region" description="Polar residues" evidence="1">
    <location>
        <begin position="1"/>
        <end position="15"/>
    </location>
</feature>